<evidence type="ECO:0000256" key="1">
    <source>
        <dbReference type="SAM" id="MobiDB-lite"/>
    </source>
</evidence>
<name>A0ABS6ZGP2_9ACTN</name>
<evidence type="ECO:0000313" key="2">
    <source>
        <dbReference type="EMBL" id="MBW5486609.1"/>
    </source>
</evidence>
<evidence type="ECO:0000313" key="3">
    <source>
        <dbReference type="Proteomes" id="UP000812013"/>
    </source>
</evidence>
<accession>A0ABS6ZGP2</accession>
<feature type="region of interest" description="Disordered" evidence="1">
    <location>
        <begin position="53"/>
        <end position="83"/>
    </location>
</feature>
<keyword evidence="3" id="KW-1185">Reference proteome</keyword>
<dbReference type="EMBL" id="WTFF01000436">
    <property type="protein sequence ID" value="MBW5486609.1"/>
    <property type="molecule type" value="Genomic_DNA"/>
</dbReference>
<protein>
    <recommendedName>
        <fullName evidence="4">Histidine phosphatase family protein</fullName>
    </recommendedName>
</protein>
<proteinExistence type="predicted"/>
<evidence type="ECO:0008006" key="4">
    <source>
        <dbReference type="Google" id="ProtNLM"/>
    </source>
</evidence>
<feature type="non-terminal residue" evidence="2">
    <location>
        <position position="108"/>
    </location>
</feature>
<organism evidence="2 3">
    <name type="scientific">Streptomyces bambusae</name>
    <dbReference type="NCBI Taxonomy" id="1550616"/>
    <lineage>
        <taxon>Bacteria</taxon>
        <taxon>Bacillati</taxon>
        <taxon>Actinomycetota</taxon>
        <taxon>Actinomycetes</taxon>
        <taxon>Kitasatosporales</taxon>
        <taxon>Streptomycetaceae</taxon>
        <taxon>Streptomyces</taxon>
    </lineage>
</organism>
<feature type="region of interest" description="Disordered" evidence="1">
    <location>
        <begin position="89"/>
        <end position="108"/>
    </location>
</feature>
<feature type="compositionally biased region" description="Acidic residues" evidence="1">
    <location>
        <begin position="65"/>
        <end position="74"/>
    </location>
</feature>
<comment type="caution">
    <text evidence="2">The sequence shown here is derived from an EMBL/GenBank/DDBJ whole genome shotgun (WGS) entry which is preliminary data.</text>
</comment>
<gene>
    <name evidence="2" type="ORF">GPJ59_33375</name>
</gene>
<sequence>MPHGPAAGTGPRRRTVLAALAPLALAAGCGTDEDAGTAAPGPPPAKDAMIMVIRHAEKPYAGDTGTDEDGEDDPGSLAPRGWRRAEALPALFGPGRGAPLPRPGAVFA</sequence>
<reference evidence="2 3" key="1">
    <citation type="submission" date="2019-12" db="EMBL/GenBank/DDBJ databases">
        <title>Genome sequence of Streptomyces bambusae.</title>
        <authorList>
            <person name="Bansal K."/>
            <person name="Choksket S."/>
            <person name="Korpole S."/>
            <person name="Patil P.B."/>
        </authorList>
    </citation>
    <scope>NUCLEOTIDE SEQUENCE [LARGE SCALE GENOMIC DNA]</scope>
    <source>
        <strain evidence="2 3">SK60</strain>
    </source>
</reference>
<dbReference type="Proteomes" id="UP000812013">
    <property type="component" value="Unassembled WGS sequence"/>
</dbReference>